<comment type="caution">
    <text evidence="4">The sequence shown here is derived from an EMBL/GenBank/DDBJ whole genome shotgun (WGS) entry which is preliminary data.</text>
</comment>
<dbReference type="InterPro" id="IPR036875">
    <property type="entry name" value="Znf_CCHC_sf"/>
</dbReference>
<dbReference type="SUPFAM" id="SSF57756">
    <property type="entry name" value="Retrovirus zinc finger-like domains"/>
    <property type="match status" value="1"/>
</dbReference>
<dbReference type="PROSITE" id="PS50158">
    <property type="entry name" value="ZF_CCHC"/>
    <property type="match status" value="1"/>
</dbReference>
<evidence type="ECO:0000256" key="1">
    <source>
        <dbReference type="PROSITE-ProRule" id="PRU00047"/>
    </source>
</evidence>
<dbReference type="Gene3D" id="4.10.60.10">
    <property type="entry name" value="Zinc finger, CCHC-type"/>
    <property type="match status" value="1"/>
</dbReference>
<feature type="compositionally biased region" description="Basic and acidic residues" evidence="2">
    <location>
        <begin position="74"/>
        <end position="87"/>
    </location>
</feature>
<dbReference type="AlphaFoldDB" id="A0AAD8HH71"/>
<dbReference type="GO" id="GO:0008270">
    <property type="term" value="F:zinc ion binding"/>
    <property type="evidence" value="ECO:0007669"/>
    <property type="project" value="UniProtKB-KW"/>
</dbReference>
<organism evidence="4 5">
    <name type="scientific">Heracleum sosnowskyi</name>
    <dbReference type="NCBI Taxonomy" id="360622"/>
    <lineage>
        <taxon>Eukaryota</taxon>
        <taxon>Viridiplantae</taxon>
        <taxon>Streptophyta</taxon>
        <taxon>Embryophyta</taxon>
        <taxon>Tracheophyta</taxon>
        <taxon>Spermatophyta</taxon>
        <taxon>Magnoliopsida</taxon>
        <taxon>eudicotyledons</taxon>
        <taxon>Gunneridae</taxon>
        <taxon>Pentapetalae</taxon>
        <taxon>asterids</taxon>
        <taxon>campanulids</taxon>
        <taxon>Apiales</taxon>
        <taxon>Apiaceae</taxon>
        <taxon>Apioideae</taxon>
        <taxon>apioid superclade</taxon>
        <taxon>Tordylieae</taxon>
        <taxon>Tordyliinae</taxon>
        <taxon>Heracleum</taxon>
    </lineage>
</organism>
<sequence length="195" mass="22846">MIVSFTNTQEYKDFTVERMYGTLKTYELEMEQDEEIEKVQKKTGFVALVASVNKAEDMKEEIAEATPSPSACEGRTESRKCKGKMIEESEPSNQDEMDELDEHLAFLSRKFSKLKFKRNPEVTKPFRKDFQSNKNYVERSKFKCFNCGMGGHFANECKRPKAEKSYRKFESVDYKKKFFDLLKQKGMILKRTLSL</sequence>
<feature type="domain" description="CCHC-type" evidence="3">
    <location>
        <begin position="143"/>
        <end position="159"/>
    </location>
</feature>
<accession>A0AAD8HH71</accession>
<dbReference type="EMBL" id="JAUIZM010000009">
    <property type="protein sequence ID" value="KAK1366163.1"/>
    <property type="molecule type" value="Genomic_DNA"/>
</dbReference>
<dbReference type="InterPro" id="IPR001878">
    <property type="entry name" value="Znf_CCHC"/>
</dbReference>
<dbReference type="Pfam" id="PF00098">
    <property type="entry name" value="zf-CCHC"/>
    <property type="match status" value="1"/>
</dbReference>
<evidence type="ECO:0000256" key="2">
    <source>
        <dbReference type="SAM" id="MobiDB-lite"/>
    </source>
</evidence>
<feature type="region of interest" description="Disordered" evidence="2">
    <location>
        <begin position="60"/>
        <end position="96"/>
    </location>
</feature>
<keyword evidence="1" id="KW-0863">Zinc-finger</keyword>
<gene>
    <name evidence="4" type="ORF">POM88_041724</name>
</gene>
<keyword evidence="1" id="KW-0479">Metal-binding</keyword>
<evidence type="ECO:0000313" key="4">
    <source>
        <dbReference type="EMBL" id="KAK1366163.1"/>
    </source>
</evidence>
<dbReference type="Proteomes" id="UP001237642">
    <property type="component" value="Unassembled WGS sequence"/>
</dbReference>
<dbReference type="GO" id="GO:0003676">
    <property type="term" value="F:nucleic acid binding"/>
    <property type="evidence" value="ECO:0007669"/>
    <property type="project" value="InterPro"/>
</dbReference>
<reference evidence="4" key="1">
    <citation type="submission" date="2023-02" db="EMBL/GenBank/DDBJ databases">
        <title>Genome of toxic invasive species Heracleum sosnowskyi carries increased number of genes despite the absence of recent whole-genome duplications.</title>
        <authorList>
            <person name="Schelkunov M."/>
            <person name="Shtratnikova V."/>
            <person name="Makarenko M."/>
            <person name="Klepikova A."/>
            <person name="Omelchenko D."/>
            <person name="Novikova G."/>
            <person name="Obukhova E."/>
            <person name="Bogdanov V."/>
            <person name="Penin A."/>
            <person name="Logacheva M."/>
        </authorList>
    </citation>
    <scope>NUCLEOTIDE SEQUENCE</scope>
    <source>
        <strain evidence="4">Hsosn_3</strain>
        <tissue evidence="4">Leaf</tissue>
    </source>
</reference>
<keyword evidence="5" id="KW-1185">Reference proteome</keyword>
<evidence type="ECO:0000259" key="3">
    <source>
        <dbReference type="PROSITE" id="PS50158"/>
    </source>
</evidence>
<evidence type="ECO:0000313" key="5">
    <source>
        <dbReference type="Proteomes" id="UP001237642"/>
    </source>
</evidence>
<protein>
    <recommendedName>
        <fullName evidence="3">CCHC-type domain-containing protein</fullName>
    </recommendedName>
</protein>
<proteinExistence type="predicted"/>
<reference evidence="4" key="2">
    <citation type="submission" date="2023-05" db="EMBL/GenBank/DDBJ databases">
        <authorList>
            <person name="Schelkunov M.I."/>
        </authorList>
    </citation>
    <scope>NUCLEOTIDE SEQUENCE</scope>
    <source>
        <strain evidence="4">Hsosn_3</strain>
        <tissue evidence="4">Leaf</tissue>
    </source>
</reference>
<keyword evidence="1" id="KW-0862">Zinc</keyword>
<name>A0AAD8HH71_9APIA</name>